<dbReference type="PANTHER" id="PTHR22916:SF3">
    <property type="entry name" value="UDP-GLCNAC:BETAGAL BETA-1,3-N-ACETYLGLUCOSAMINYLTRANSFERASE-LIKE PROTEIN 1"/>
    <property type="match status" value="1"/>
</dbReference>
<dbReference type="InterPro" id="IPR029044">
    <property type="entry name" value="Nucleotide-diphossugar_trans"/>
</dbReference>
<name>D2QPY4_SPILD</name>
<keyword evidence="2" id="KW-0808">Transferase</keyword>
<evidence type="ECO:0000313" key="3">
    <source>
        <dbReference type="Proteomes" id="UP000002028"/>
    </source>
</evidence>
<dbReference type="CDD" id="cd00761">
    <property type="entry name" value="Glyco_tranf_GTA_type"/>
    <property type="match status" value="1"/>
</dbReference>
<dbReference type="SUPFAM" id="SSF53448">
    <property type="entry name" value="Nucleotide-diphospho-sugar transferases"/>
    <property type="match status" value="1"/>
</dbReference>
<protein>
    <submittedName>
        <fullName evidence="2">Glycosyl transferase family 2</fullName>
    </submittedName>
</protein>
<feature type="domain" description="Glycosyltransferase 2-like" evidence="1">
    <location>
        <begin position="8"/>
        <end position="133"/>
    </location>
</feature>
<evidence type="ECO:0000259" key="1">
    <source>
        <dbReference type="Pfam" id="PF00535"/>
    </source>
</evidence>
<dbReference type="PANTHER" id="PTHR22916">
    <property type="entry name" value="GLYCOSYLTRANSFERASE"/>
    <property type="match status" value="1"/>
</dbReference>
<dbReference type="AlphaFoldDB" id="D2QPY4"/>
<dbReference type="HOGENOM" id="CLU_025996_0_7_10"/>
<evidence type="ECO:0000313" key="2">
    <source>
        <dbReference type="EMBL" id="ADB37717.1"/>
    </source>
</evidence>
<sequence length="219" mass="25391">MENKIKVSVLMAVYNTDFFLVKRAIDSVLNQDFQNFELIIIDDGSSNDPQNRLLAYAKQYENKIVYLRHTNCGQSKSISRGILNCTGEFITILDADDEYKPHHLKACLQEMDQTDLIASTTETVVDTENDYYVSDKQDYTKFIHVDKCILFATLFGRKEVFRTIDFLDGYGADARFFERAAQTYRVRKADLRTYIYYRNMPNSICSTLKKKHSPVPVLI</sequence>
<reference evidence="2 3" key="1">
    <citation type="journal article" date="2010" name="Stand. Genomic Sci.">
        <title>Complete genome sequence of Spirosoma linguale type strain (1).</title>
        <authorList>
            <person name="Lail K."/>
            <person name="Sikorski J."/>
            <person name="Saunders E."/>
            <person name="Lapidus A."/>
            <person name="Glavina Del Rio T."/>
            <person name="Copeland A."/>
            <person name="Tice H."/>
            <person name="Cheng J.-F."/>
            <person name="Lucas S."/>
            <person name="Nolan M."/>
            <person name="Bruce D."/>
            <person name="Goodwin L."/>
            <person name="Pitluck S."/>
            <person name="Ivanova N."/>
            <person name="Mavromatis K."/>
            <person name="Ovchinnikova G."/>
            <person name="Pati A."/>
            <person name="Chen A."/>
            <person name="Palaniappan K."/>
            <person name="Land M."/>
            <person name="Hauser L."/>
            <person name="Chang Y.-J."/>
            <person name="Jeffries C.D."/>
            <person name="Chain P."/>
            <person name="Brettin T."/>
            <person name="Detter J.C."/>
            <person name="Schuetze A."/>
            <person name="Rohde M."/>
            <person name="Tindall B.J."/>
            <person name="Goeker M."/>
            <person name="Bristow J."/>
            <person name="Eisen J.A."/>
            <person name="Markowitz V."/>
            <person name="Hugenholtz P."/>
            <person name="Kyrpides N.C."/>
            <person name="Klenk H.-P."/>
            <person name="Chen F."/>
        </authorList>
    </citation>
    <scope>NUCLEOTIDE SEQUENCE [LARGE SCALE GENOMIC DNA]</scope>
    <source>
        <strain evidence="3">ATCC 33905 / DSM 74 / LMG 10896 / Claus 1</strain>
    </source>
</reference>
<dbReference type="eggNOG" id="COG1215">
    <property type="taxonomic scope" value="Bacteria"/>
</dbReference>
<dbReference type="STRING" id="504472.Slin_1670"/>
<dbReference type="Pfam" id="PF00535">
    <property type="entry name" value="Glycos_transf_2"/>
    <property type="match status" value="1"/>
</dbReference>
<gene>
    <name evidence="2" type="ordered locus">Slin_1670</name>
</gene>
<dbReference type="RefSeq" id="WP_012926268.1">
    <property type="nucleotide sequence ID" value="NC_013730.1"/>
</dbReference>
<dbReference type="GO" id="GO:0016758">
    <property type="term" value="F:hexosyltransferase activity"/>
    <property type="evidence" value="ECO:0007669"/>
    <property type="project" value="UniProtKB-ARBA"/>
</dbReference>
<proteinExistence type="predicted"/>
<organism evidence="2 3">
    <name type="scientific">Spirosoma linguale (strain ATCC 33905 / DSM 74 / LMG 10896 / Claus 1)</name>
    <dbReference type="NCBI Taxonomy" id="504472"/>
    <lineage>
        <taxon>Bacteria</taxon>
        <taxon>Pseudomonadati</taxon>
        <taxon>Bacteroidota</taxon>
        <taxon>Cytophagia</taxon>
        <taxon>Cytophagales</taxon>
        <taxon>Cytophagaceae</taxon>
        <taxon>Spirosoma</taxon>
    </lineage>
</organism>
<keyword evidence="3" id="KW-1185">Reference proteome</keyword>
<dbReference type="CAZy" id="GT2">
    <property type="family name" value="Glycosyltransferase Family 2"/>
</dbReference>
<accession>D2QPY4</accession>
<dbReference type="Gene3D" id="3.90.550.10">
    <property type="entry name" value="Spore Coat Polysaccharide Biosynthesis Protein SpsA, Chain A"/>
    <property type="match status" value="1"/>
</dbReference>
<dbReference type="EMBL" id="CP001769">
    <property type="protein sequence ID" value="ADB37717.1"/>
    <property type="molecule type" value="Genomic_DNA"/>
</dbReference>
<dbReference type="KEGG" id="sli:Slin_1670"/>
<dbReference type="InterPro" id="IPR001173">
    <property type="entry name" value="Glyco_trans_2-like"/>
</dbReference>
<dbReference type="Proteomes" id="UP000002028">
    <property type="component" value="Chromosome"/>
</dbReference>